<dbReference type="InterPro" id="IPR006740">
    <property type="entry name" value="DUF604"/>
</dbReference>
<dbReference type="KEGG" id="cam:101494656"/>
<dbReference type="eggNOG" id="KOG2246">
    <property type="taxonomic scope" value="Eukaryota"/>
</dbReference>
<dbReference type="STRING" id="3827.A0A1S2XQV7"/>
<evidence type="ECO:0000313" key="3">
    <source>
        <dbReference type="RefSeq" id="XP_004492173.2"/>
    </source>
</evidence>
<organism evidence="2 3">
    <name type="scientific">Cicer arietinum</name>
    <name type="common">Chickpea</name>
    <name type="synonym">Garbanzo</name>
    <dbReference type="NCBI Taxonomy" id="3827"/>
    <lineage>
        <taxon>Eukaryota</taxon>
        <taxon>Viridiplantae</taxon>
        <taxon>Streptophyta</taxon>
        <taxon>Embryophyta</taxon>
        <taxon>Tracheophyta</taxon>
        <taxon>Spermatophyta</taxon>
        <taxon>Magnoliopsida</taxon>
        <taxon>eudicotyledons</taxon>
        <taxon>Gunneridae</taxon>
        <taxon>Pentapetalae</taxon>
        <taxon>rosids</taxon>
        <taxon>fabids</taxon>
        <taxon>Fabales</taxon>
        <taxon>Fabaceae</taxon>
        <taxon>Papilionoideae</taxon>
        <taxon>50 kb inversion clade</taxon>
        <taxon>NPAAA clade</taxon>
        <taxon>Hologalegina</taxon>
        <taxon>IRL clade</taxon>
        <taxon>Cicereae</taxon>
        <taxon>Cicer</taxon>
    </lineage>
</organism>
<accession>A0A1S2XQV7</accession>
<keyword evidence="1" id="KW-0812">Transmembrane</keyword>
<keyword evidence="2" id="KW-1185">Reference proteome</keyword>
<dbReference type="Gene3D" id="3.90.550.50">
    <property type="match status" value="1"/>
</dbReference>
<keyword evidence="1" id="KW-0472">Membrane</keyword>
<name>A0A1S2XQV7_CICAR</name>
<reference evidence="2" key="1">
    <citation type="journal article" date="2013" name="Nat. Biotechnol.">
        <title>Draft genome sequence of chickpea (Cicer arietinum) provides a resource for trait improvement.</title>
        <authorList>
            <person name="Varshney R.K."/>
            <person name="Song C."/>
            <person name="Saxena R.K."/>
            <person name="Azam S."/>
            <person name="Yu S."/>
            <person name="Sharpe A.G."/>
            <person name="Cannon S."/>
            <person name="Baek J."/>
            <person name="Rosen B.D."/>
            <person name="Tar'an B."/>
            <person name="Millan T."/>
            <person name="Zhang X."/>
            <person name="Ramsay L.D."/>
            <person name="Iwata A."/>
            <person name="Wang Y."/>
            <person name="Nelson W."/>
            <person name="Farmer A.D."/>
            <person name="Gaur P.M."/>
            <person name="Soderlund C."/>
            <person name="Penmetsa R.V."/>
            <person name="Xu C."/>
            <person name="Bharti A.K."/>
            <person name="He W."/>
            <person name="Winter P."/>
            <person name="Zhao S."/>
            <person name="Hane J.K."/>
            <person name="Carrasquilla-Garcia N."/>
            <person name="Condie J.A."/>
            <person name="Upadhyaya H.D."/>
            <person name="Luo M.C."/>
            <person name="Thudi M."/>
            <person name="Gowda C.L."/>
            <person name="Singh N.P."/>
            <person name="Lichtenzveig J."/>
            <person name="Gali K.K."/>
            <person name="Rubio J."/>
            <person name="Nadarajan N."/>
            <person name="Dolezel J."/>
            <person name="Bansal K.C."/>
            <person name="Xu X."/>
            <person name="Edwards D."/>
            <person name="Zhang G."/>
            <person name="Kahl G."/>
            <person name="Gil J."/>
            <person name="Singh K.B."/>
            <person name="Datta S.K."/>
            <person name="Jackson S.A."/>
            <person name="Wang J."/>
            <person name="Cook D.R."/>
        </authorList>
    </citation>
    <scope>NUCLEOTIDE SEQUENCE [LARGE SCALE GENOMIC DNA]</scope>
    <source>
        <strain evidence="2">cv. CDC Frontier</strain>
    </source>
</reference>
<dbReference type="OrthoDB" id="421979at2759"/>
<proteinExistence type="predicted"/>
<dbReference type="PANTHER" id="PTHR10811">
    <property type="entry name" value="FRINGE-RELATED"/>
    <property type="match status" value="1"/>
</dbReference>
<sequence>MSSSVESDLLNKQWKTFLFPTMIKSSDLLTLFLKVGLAISTIFLITHFFYLSLTYNQPQQNYDQIAFKQMFQLRSPKTLNIESVEEPTNISHILFGIGGSTSTWHTRRYYSELWWQPNTTRGFVWLDKEPPKNETWPETSPSFKVSGDTSSFKYTCWYGSRSAIRIARIIKESFELGLDNVRWFVMGDDDTVFFTHNLVTVLSKYDHNQMYYIGGNSESVEQDVIHFYTMAYGGGGFAISYPLAAELVKILDGCIDRYSDFYGSDQKIQSCISEIGVQITKEPGFHQVDIRGNPYGLLAAHPVAPLVSLHHLDYVDPIFPNMTRVDSVKKLITAYESDPGRTVQQSFCYDHTRNWSVSVSWGYSAELFPFLPTAKDLEMASKTFKTWRTWSDGPFTFNTRAVKNDPCENSLTYFMDRVDDLGRGLTRSSYKRYNDVTWKDCERSDFAPALAVQYINVSAPLLMPHTWKEAPRRQCCEIINHGDGDNKVIEVHIRGCHRFESVSPR</sequence>
<dbReference type="GeneID" id="101494656"/>
<dbReference type="Proteomes" id="UP000087171">
    <property type="component" value="Chromosome Ca3"/>
</dbReference>
<dbReference type="Pfam" id="PF04646">
    <property type="entry name" value="DUF604"/>
    <property type="match status" value="1"/>
</dbReference>
<reference evidence="3" key="2">
    <citation type="submission" date="2025-08" db="UniProtKB">
        <authorList>
            <consortium name="RefSeq"/>
        </authorList>
    </citation>
    <scope>IDENTIFICATION</scope>
    <source>
        <tissue evidence="3">Etiolated seedlings</tissue>
    </source>
</reference>
<feature type="transmembrane region" description="Helical" evidence="1">
    <location>
        <begin position="31"/>
        <end position="51"/>
    </location>
</feature>
<dbReference type="PaxDb" id="3827-XP_004492173.1"/>
<evidence type="ECO:0000256" key="1">
    <source>
        <dbReference type="SAM" id="Phobius"/>
    </source>
</evidence>
<gene>
    <name evidence="3" type="primary">LOC101494656</name>
</gene>
<dbReference type="RefSeq" id="XP_004492173.2">
    <property type="nucleotide sequence ID" value="XM_004492116.3"/>
</dbReference>
<dbReference type="AlphaFoldDB" id="A0A1S2XQV7"/>
<protein>
    <submittedName>
        <fullName evidence="3">Uncharacterized protein LOC101494656</fullName>
    </submittedName>
</protein>
<dbReference type="FunFam" id="3.90.550.50:FF:000006">
    <property type="entry name" value="Fringe-related protein-like"/>
    <property type="match status" value="1"/>
</dbReference>
<evidence type="ECO:0000313" key="2">
    <source>
        <dbReference type="Proteomes" id="UP000087171"/>
    </source>
</evidence>
<keyword evidence="1" id="KW-1133">Transmembrane helix</keyword>